<evidence type="ECO:0000313" key="1">
    <source>
        <dbReference type="EMBL" id="GBN61475.1"/>
    </source>
</evidence>
<name>A0A4Y2QBA0_ARAVE</name>
<comment type="caution">
    <text evidence="1">The sequence shown here is derived from an EMBL/GenBank/DDBJ whole genome shotgun (WGS) entry which is preliminary data.</text>
</comment>
<dbReference type="Proteomes" id="UP000499080">
    <property type="component" value="Unassembled WGS sequence"/>
</dbReference>
<sequence>MLLAMLTDERCHIRTHAARRIMKAREIGPDGNYVRKFVIPAVTFRATDYVDFIDWQACNVTPPTVLRQISSHELLKMIQDDVPMDGWDFTKFPSYTQAVERIVKLVTEVSKKKSWTAEQGWI</sequence>
<accession>A0A4Y2QBA0</accession>
<dbReference type="PANTHER" id="PTHR46409:SF1">
    <property type="entry name" value="HTH PSQ-TYPE DOMAIN-CONTAINING PROTEIN"/>
    <property type="match status" value="1"/>
</dbReference>
<organism evidence="1 2">
    <name type="scientific">Araneus ventricosus</name>
    <name type="common">Orbweaver spider</name>
    <name type="synonym">Epeira ventricosa</name>
    <dbReference type="NCBI Taxonomy" id="182803"/>
    <lineage>
        <taxon>Eukaryota</taxon>
        <taxon>Metazoa</taxon>
        <taxon>Ecdysozoa</taxon>
        <taxon>Arthropoda</taxon>
        <taxon>Chelicerata</taxon>
        <taxon>Arachnida</taxon>
        <taxon>Araneae</taxon>
        <taxon>Araneomorphae</taxon>
        <taxon>Entelegynae</taxon>
        <taxon>Araneoidea</taxon>
        <taxon>Araneidae</taxon>
        <taxon>Araneus</taxon>
    </lineage>
</organism>
<reference evidence="1 2" key="1">
    <citation type="journal article" date="2019" name="Sci. Rep.">
        <title>Orb-weaving spider Araneus ventricosus genome elucidates the spidroin gene catalogue.</title>
        <authorList>
            <person name="Kono N."/>
            <person name="Nakamura H."/>
            <person name="Ohtoshi R."/>
            <person name="Moran D.A.P."/>
            <person name="Shinohara A."/>
            <person name="Yoshida Y."/>
            <person name="Fujiwara M."/>
            <person name="Mori M."/>
            <person name="Tomita M."/>
            <person name="Arakawa K."/>
        </authorList>
    </citation>
    <scope>NUCLEOTIDE SEQUENCE [LARGE SCALE GENOMIC DNA]</scope>
</reference>
<proteinExistence type="predicted"/>
<evidence type="ECO:0000313" key="2">
    <source>
        <dbReference type="Proteomes" id="UP000499080"/>
    </source>
</evidence>
<dbReference type="AlphaFoldDB" id="A0A4Y2QBA0"/>
<dbReference type="PANTHER" id="PTHR46409">
    <property type="entry name" value="HTH PSQ-TYPE DOMAIN-CONTAINING PROTEIN"/>
    <property type="match status" value="1"/>
</dbReference>
<gene>
    <name evidence="1" type="ORF">AVEN_263398_1</name>
</gene>
<dbReference type="EMBL" id="BGPR01013629">
    <property type="protein sequence ID" value="GBN61475.1"/>
    <property type="molecule type" value="Genomic_DNA"/>
</dbReference>
<keyword evidence="2" id="KW-1185">Reference proteome</keyword>
<protein>
    <submittedName>
        <fullName evidence="1">Uncharacterized protein</fullName>
    </submittedName>
</protein>